<reference evidence="3" key="1">
    <citation type="submission" date="2017-09" db="EMBL/GenBank/DDBJ databases">
        <title>Depth-based differentiation of microbial function through sediment-hosted aquifers and enrichment of novel symbionts in the deep terrestrial subsurface.</title>
        <authorList>
            <person name="Probst A.J."/>
            <person name="Ladd B."/>
            <person name="Jarett J.K."/>
            <person name="Geller-Mcgrath D.E."/>
            <person name="Sieber C.M.K."/>
            <person name="Emerson J.B."/>
            <person name="Anantharaman K."/>
            <person name="Thomas B.C."/>
            <person name="Malmstrom R."/>
            <person name="Stieglmeier M."/>
            <person name="Klingl A."/>
            <person name="Woyke T."/>
            <person name="Ryan C.M."/>
            <person name="Banfield J.F."/>
        </authorList>
    </citation>
    <scope>NUCLEOTIDE SEQUENCE [LARGE SCALE GENOMIC DNA]</scope>
</reference>
<keyword evidence="1" id="KW-0812">Transmembrane</keyword>
<name>A0A2M7E8M8_9BACT</name>
<organism evidence="2 3">
    <name type="scientific">bacterium (Candidatus Ratteibacteria) CG01_land_8_20_14_3_00_40_19</name>
    <dbReference type="NCBI Taxonomy" id="2014290"/>
    <lineage>
        <taxon>Bacteria</taxon>
        <taxon>Candidatus Ratteibacteria</taxon>
    </lineage>
</organism>
<gene>
    <name evidence="2" type="ORF">COS11_04050</name>
</gene>
<protein>
    <submittedName>
        <fullName evidence="2">Uncharacterized protein</fullName>
    </submittedName>
</protein>
<proteinExistence type="predicted"/>
<feature type="transmembrane region" description="Helical" evidence="1">
    <location>
        <begin position="116"/>
        <end position="133"/>
    </location>
</feature>
<feature type="transmembrane region" description="Helical" evidence="1">
    <location>
        <begin position="20"/>
        <end position="38"/>
    </location>
</feature>
<dbReference type="EMBL" id="PETL01000196">
    <property type="protein sequence ID" value="PIV64079.1"/>
    <property type="molecule type" value="Genomic_DNA"/>
</dbReference>
<keyword evidence="1" id="KW-1133">Transmembrane helix</keyword>
<comment type="caution">
    <text evidence="2">The sequence shown here is derived from an EMBL/GenBank/DDBJ whole genome shotgun (WGS) entry which is preliminary data.</text>
</comment>
<accession>A0A2M7E8M8</accession>
<dbReference type="SUPFAM" id="SSF103473">
    <property type="entry name" value="MFS general substrate transporter"/>
    <property type="match status" value="1"/>
</dbReference>
<evidence type="ECO:0000313" key="3">
    <source>
        <dbReference type="Proteomes" id="UP000228886"/>
    </source>
</evidence>
<sequence>MLTITLLFGFLLDHFGRDSYRFLFPLGGLFGMASVRSFRRIKIRREKISARHKFRPFILSTELWDLGSYNYIVGIAEKKEVQNFIGMHFTLMGIRGIIGPFVGVKLFQVIGLENTFLVSFILAIAGFFVLLKLKNVQNNLSG</sequence>
<feature type="transmembrane region" description="Helical" evidence="1">
    <location>
        <begin position="89"/>
        <end position="110"/>
    </location>
</feature>
<dbReference type="Proteomes" id="UP000228886">
    <property type="component" value="Unassembled WGS sequence"/>
</dbReference>
<dbReference type="AlphaFoldDB" id="A0A2M7E8M8"/>
<keyword evidence="1" id="KW-0472">Membrane</keyword>
<evidence type="ECO:0000256" key="1">
    <source>
        <dbReference type="SAM" id="Phobius"/>
    </source>
</evidence>
<dbReference type="InterPro" id="IPR036259">
    <property type="entry name" value="MFS_trans_sf"/>
</dbReference>
<evidence type="ECO:0000313" key="2">
    <source>
        <dbReference type="EMBL" id="PIV64079.1"/>
    </source>
</evidence>